<dbReference type="Pfam" id="PF08345">
    <property type="entry name" value="YscJ_FliF_C"/>
    <property type="match status" value="1"/>
</dbReference>
<evidence type="ECO:0000256" key="4">
    <source>
        <dbReference type="ARBA" id="ARBA00022475"/>
    </source>
</evidence>
<evidence type="ECO:0000256" key="2">
    <source>
        <dbReference type="ARBA" id="ARBA00004651"/>
    </source>
</evidence>
<accession>A0A5J5GPH2</accession>
<dbReference type="GO" id="GO:0003774">
    <property type="term" value="F:cytoskeletal motor activity"/>
    <property type="evidence" value="ECO:0007669"/>
    <property type="project" value="InterPro"/>
</dbReference>
<evidence type="ECO:0000259" key="12">
    <source>
        <dbReference type="Pfam" id="PF01514"/>
    </source>
</evidence>
<dbReference type="InterPro" id="IPR043427">
    <property type="entry name" value="YscJ/FliF"/>
</dbReference>
<feature type="region of interest" description="Disordered" evidence="10">
    <location>
        <begin position="272"/>
        <end position="327"/>
    </location>
</feature>
<dbReference type="GO" id="GO:0005886">
    <property type="term" value="C:plasma membrane"/>
    <property type="evidence" value="ECO:0007669"/>
    <property type="project" value="UniProtKB-SubCell"/>
</dbReference>
<feature type="compositionally biased region" description="Polar residues" evidence="10">
    <location>
        <begin position="272"/>
        <end position="282"/>
    </location>
</feature>
<evidence type="ECO:0000256" key="3">
    <source>
        <dbReference type="ARBA" id="ARBA00007971"/>
    </source>
</evidence>
<dbReference type="PRINTS" id="PR01009">
    <property type="entry name" value="FLGMRINGFLIF"/>
</dbReference>
<name>A0A5J5GPH2_9RHOB</name>
<sequence>MKSILDNLMSLGRNRLIALGATGLGLVAALLLGVGAVMAPSYTPLYSGLSPAGASQVVNTLEQAGFRVELTGGGSVVSVPEPDVARARMALADQGLPEEGIPGWELFDNATGLGMNSFMQRINRLRALEGELARSIQTIDTVDNARVHLVMPEREAFSRSRPEPSASVIVRASGSGEISRNQARAIRNLVASAVPDLSPSKVTVLSASGETILAEDGEAGSDISLQSVRTSLEERMSRSIEQILSARVGAGNARVQVSVDLTNERQVIRQQSYDPNQQVVRSTETRQETIEDTESGPEEVDVGGNLPEALGGDPAGAPGTRSTRSTADEIVNYEIGSTQSEVVREPGDIEKVSVAVLVNGIYNRLPSGDVEYEERAQEELEQLTRLVETAVGFDAQRGDTVSVESLRFMDYSMELGEATGPSLGRLVAENAGAALRGVFAVAIVALVVLFGVKPAVTRLTAERSEPSGIIAHQSDAAAPAAPRRTDAGGQQAPTQSGEAGPRPNATEDELYDPLRGVEGDYVKLAAVNGSVRRNRLQAIGELVESEPDESLRVLRTWLAQEA</sequence>
<dbReference type="InterPro" id="IPR045851">
    <property type="entry name" value="AMP-bd_C_sf"/>
</dbReference>
<keyword evidence="7 11" id="KW-0472">Membrane</keyword>
<evidence type="ECO:0000256" key="1">
    <source>
        <dbReference type="ARBA" id="ARBA00004117"/>
    </source>
</evidence>
<evidence type="ECO:0000256" key="5">
    <source>
        <dbReference type="ARBA" id="ARBA00022692"/>
    </source>
</evidence>
<dbReference type="AlphaFoldDB" id="A0A5J5GPH2"/>
<keyword evidence="4" id="KW-1003">Cell membrane</keyword>
<dbReference type="PANTHER" id="PTHR30046">
    <property type="entry name" value="FLAGELLAR M-RING PROTEIN"/>
    <property type="match status" value="1"/>
</dbReference>
<dbReference type="EMBL" id="VYQE01000001">
    <property type="protein sequence ID" value="KAA9009957.1"/>
    <property type="molecule type" value="Genomic_DNA"/>
</dbReference>
<reference evidence="14 15" key="1">
    <citation type="submission" date="2019-09" db="EMBL/GenBank/DDBJ databases">
        <authorList>
            <person name="Park J.-S."/>
            <person name="Choi H.-J."/>
        </authorList>
    </citation>
    <scope>NUCLEOTIDE SEQUENCE [LARGE SCALE GENOMIC DNA]</scope>
    <source>
        <strain evidence="14 15">176SS1-4</strain>
    </source>
</reference>
<protein>
    <recommendedName>
        <fullName evidence="9">Flagellar M-ring protein</fullName>
    </recommendedName>
</protein>
<dbReference type="InterPro" id="IPR006182">
    <property type="entry name" value="FliF_N_dom"/>
</dbReference>
<evidence type="ECO:0000256" key="11">
    <source>
        <dbReference type="SAM" id="Phobius"/>
    </source>
</evidence>
<evidence type="ECO:0000256" key="9">
    <source>
        <dbReference type="PIRNR" id="PIRNR004862"/>
    </source>
</evidence>
<dbReference type="PIRSF" id="PIRSF004862">
    <property type="entry name" value="FliF"/>
    <property type="match status" value="1"/>
</dbReference>
<feature type="region of interest" description="Disordered" evidence="10">
    <location>
        <begin position="467"/>
        <end position="512"/>
    </location>
</feature>
<evidence type="ECO:0000256" key="8">
    <source>
        <dbReference type="ARBA" id="ARBA00023143"/>
    </source>
</evidence>
<evidence type="ECO:0000313" key="15">
    <source>
        <dbReference type="Proteomes" id="UP000326554"/>
    </source>
</evidence>
<comment type="caution">
    <text evidence="14">The sequence shown here is derived from an EMBL/GenBank/DDBJ whole genome shotgun (WGS) entry which is preliminary data.</text>
</comment>
<dbReference type="GO" id="GO:0009431">
    <property type="term" value="C:bacterial-type flagellum basal body, MS ring"/>
    <property type="evidence" value="ECO:0007669"/>
    <property type="project" value="InterPro"/>
</dbReference>
<evidence type="ECO:0000256" key="6">
    <source>
        <dbReference type="ARBA" id="ARBA00022989"/>
    </source>
</evidence>
<keyword evidence="6 11" id="KW-1133">Transmembrane helix</keyword>
<feature type="domain" description="Flagellar M-ring N-terminal" evidence="12">
    <location>
        <begin position="39"/>
        <end position="211"/>
    </location>
</feature>
<dbReference type="RefSeq" id="WP_150443442.1">
    <property type="nucleotide sequence ID" value="NZ_VYQE01000001.1"/>
</dbReference>
<proteinExistence type="inferred from homology"/>
<keyword evidence="14" id="KW-0282">Flagellum</keyword>
<comment type="similarity">
    <text evidence="3 9">Belongs to the FliF family.</text>
</comment>
<dbReference type="Pfam" id="PF01514">
    <property type="entry name" value="YscJ_FliF"/>
    <property type="match status" value="1"/>
</dbReference>
<organism evidence="14 15">
    <name type="scientific">Histidinibacterium aquaticum</name>
    <dbReference type="NCBI Taxonomy" id="2613962"/>
    <lineage>
        <taxon>Bacteria</taxon>
        <taxon>Pseudomonadati</taxon>
        <taxon>Pseudomonadota</taxon>
        <taxon>Alphaproteobacteria</taxon>
        <taxon>Rhodobacterales</taxon>
        <taxon>Paracoccaceae</taxon>
        <taxon>Histidinibacterium</taxon>
    </lineage>
</organism>
<feature type="compositionally biased region" description="Acidic residues" evidence="10">
    <location>
        <begin position="290"/>
        <end position="301"/>
    </location>
</feature>
<gene>
    <name evidence="14" type="primary">fliF</name>
    <name evidence="14" type="ORF">F3S47_01450</name>
</gene>
<keyword evidence="14" id="KW-0966">Cell projection</keyword>
<dbReference type="InterPro" id="IPR013556">
    <property type="entry name" value="Flag_M-ring_C"/>
</dbReference>
<dbReference type="PANTHER" id="PTHR30046:SF0">
    <property type="entry name" value="FLAGELLAR M-RING PROTEIN"/>
    <property type="match status" value="1"/>
</dbReference>
<keyword evidence="15" id="KW-1185">Reference proteome</keyword>
<comment type="function">
    <text evidence="9">The M ring may be actively involved in energy transduction.</text>
</comment>
<keyword evidence="5 11" id="KW-0812">Transmembrane</keyword>
<dbReference type="Proteomes" id="UP000326554">
    <property type="component" value="Unassembled WGS sequence"/>
</dbReference>
<dbReference type="GO" id="GO:0071973">
    <property type="term" value="P:bacterial-type flagellum-dependent cell motility"/>
    <property type="evidence" value="ECO:0007669"/>
    <property type="project" value="InterPro"/>
</dbReference>
<feature type="domain" description="Flagellar M-ring C-terminal" evidence="13">
    <location>
        <begin position="244"/>
        <end position="408"/>
    </location>
</feature>
<evidence type="ECO:0000313" key="14">
    <source>
        <dbReference type="EMBL" id="KAA9009957.1"/>
    </source>
</evidence>
<keyword evidence="14" id="KW-0969">Cilium</keyword>
<dbReference type="Gene3D" id="3.30.300.30">
    <property type="match status" value="1"/>
</dbReference>
<evidence type="ECO:0000256" key="10">
    <source>
        <dbReference type="SAM" id="MobiDB-lite"/>
    </source>
</evidence>
<feature type="transmembrane region" description="Helical" evidence="11">
    <location>
        <begin position="433"/>
        <end position="452"/>
    </location>
</feature>
<dbReference type="NCBIfam" id="TIGR00206">
    <property type="entry name" value="fliF"/>
    <property type="match status" value="1"/>
</dbReference>
<evidence type="ECO:0000259" key="13">
    <source>
        <dbReference type="Pfam" id="PF08345"/>
    </source>
</evidence>
<dbReference type="InterPro" id="IPR000067">
    <property type="entry name" value="FlgMring_FliF"/>
</dbReference>
<comment type="subcellular location">
    <subcellularLocation>
        <location evidence="1 9">Bacterial flagellum basal body</location>
    </subcellularLocation>
    <subcellularLocation>
        <location evidence="2">Cell membrane</location>
        <topology evidence="2">Multi-pass membrane protein</topology>
    </subcellularLocation>
</comment>
<keyword evidence="8 9" id="KW-0975">Bacterial flagellum</keyword>
<evidence type="ECO:0000256" key="7">
    <source>
        <dbReference type="ARBA" id="ARBA00023136"/>
    </source>
</evidence>